<comment type="caution">
    <text evidence="1">The sequence shown here is derived from an EMBL/GenBank/DDBJ whole genome shotgun (WGS) entry which is preliminary data.</text>
</comment>
<name>A0AAW2X4E9_9LAMI</name>
<dbReference type="EMBL" id="JACGWN010000005">
    <property type="protein sequence ID" value="KAL0448945.1"/>
    <property type="molecule type" value="Genomic_DNA"/>
</dbReference>
<dbReference type="InterPro" id="IPR012337">
    <property type="entry name" value="RNaseH-like_sf"/>
</dbReference>
<dbReference type="PANTHER" id="PTHR48475">
    <property type="entry name" value="RIBONUCLEASE H"/>
    <property type="match status" value="1"/>
</dbReference>
<dbReference type="SUPFAM" id="SSF53098">
    <property type="entry name" value="Ribonuclease H-like"/>
    <property type="match status" value="1"/>
</dbReference>
<dbReference type="InterPro" id="IPR036397">
    <property type="entry name" value="RNaseH_sf"/>
</dbReference>
<reference evidence="1" key="1">
    <citation type="submission" date="2020-06" db="EMBL/GenBank/DDBJ databases">
        <authorList>
            <person name="Li T."/>
            <person name="Hu X."/>
            <person name="Zhang T."/>
            <person name="Song X."/>
            <person name="Zhang H."/>
            <person name="Dai N."/>
            <person name="Sheng W."/>
            <person name="Hou X."/>
            <person name="Wei L."/>
        </authorList>
    </citation>
    <scope>NUCLEOTIDE SEQUENCE</scope>
    <source>
        <strain evidence="1">KEN1</strain>
        <tissue evidence="1">Leaf</tissue>
    </source>
</reference>
<dbReference type="AlphaFoldDB" id="A0AAW2X4E9"/>
<accession>A0AAW2X4E9</accession>
<evidence type="ECO:0000313" key="1">
    <source>
        <dbReference type="EMBL" id="KAL0448945.1"/>
    </source>
</evidence>
<gene>
    <name evidence="1" type="ORF">Slati_1450900</name>
</gene>
<dbReference type="PANTHER" id="PTHR48475:SF2">
    <property type="entry name" value="RIBONUCLEASE H"/>
    <property type="match status" value="1"/>
</dbReference>
<proteinExistence type="predicted"/>
<dbReference type="GO" id="GO:0003676">
    <property type="term" value="F:nucleic acid binding"/>
    <property type="evidence" value="ECO:0007669"/>
    <property type="project" value="InterPro"/>
</dbReference>
<sequence length="115" mass="12775">MIKWAVELSEHDIEFQSRLAIKPQILVDFISKIVGREDDMQHQVWKIFVDGSSTSTGSGVGIVIKSSKADSMKYAITLEFPTSNNDAEYEAILLGSKLIHVAGAKEYMLSATPNW</sequence>
<evidence type="ECO:0008006" key="2">
    <source>
        <dbReference type="Google" id="ProtNLM"/>
    </source>
</evidence>
<dbReference type="Gene3D" id="3.30.420.10">
    <property type="entry name" value="Ribonuclease H-like superfamily/Ribonuclease H"/>
    <property type="match status" value="1"/>
</dbReference>
<organism evidence="1">
    <name type="scientific">Sesamum latifolium</name>
    <dbReference type="NCBI Taxonomy" id="2727402"/>
    <lineage>
        <taxon>Eukaryota</taxon>
        <taxon>Viridiplantae</taxon>
        <taxon>Streptophyta</taxon>
        <taxon>Embryophyta</taxon>
        <taxon>Tracheophyta</taxon>
        <taxon>Spermatophyta</taxon>
        <taxon>Magnoliopsida</taxon>
        <taxon>eudicotyledons</taxon>
        <taxon>Gunneridae</taxon>
        <taxon>Pentapetalae</taxon>
        <taxon>asterids</taxon>
        <taxon>lamiids</taxon>
        <taxon>Lamiales</taxon>
        <taxon>Pedaliaceae</taxon>
        <taxon>Sesamum</taxon>
    </lineage>
</organism>
<protein>
    <recommendedName>
        <fullName evidence="2">RNase H type-1 domain-containing protein</fullName>
    </recommendedName>
</protein>
<reference evidence="1" key="2">
    <citation type="journal article" date="2024" name="Plant">
        <title>Genomic evolution and insights into agronomic trait innovations of Sesamum species.</title>
        <authorList>
            <person name="Miao H."/>
            <person name="Wang L."/>
            <person name="Qu L."/>
            <person name="Liu H."/>
            <person name="Sun Y."/>
            <person name="Le M."/>
            <person name="Wang Q."/>
            <person name="Wei S."/>
            <person name="Zheng Y."/>
            <person name="Lin W."/>
            <person name="Duan Y."/>
            <person name="Cao H."/>
            <person name="Xiong S."/>
            <person name="Wang X."/>
            <person name="Wei L."/>
            <person name="Li C."/>
            <person name="Ma Q."/>
            <person name="Ju M."/>
            <person name="Zhao R."/>
            <person name="Li G."/>
            <person name="Mu C."/>
            <person name="Tian Q."/>
            <person name="Mei H."/>
            <person name="Zhang T."/>
            <person name="Gao T."/>
            <person name="Zhang H."/>
        </authorList>
    </citation>
    <scope>NUCLEOTIDE SEQUENCE</scope>
    <source>
        <strain evidence="1">KEN1</strain>
    </source>
</reference>